<dbReference type="Proteomes" id="UP000727993">
    <property type="component" value="Unassembled WGS sequence"/>
</dbReference>
<organism evidence="2 3">
    <name type="scientific">Candidatus Neomicrothrix subdominans</name>
    <dbReference type="NCBI Taxonomy" id="2954438"/>
    <lineage>
        <taxon>Bacteria</taxon>
        <taxon>Bacillati</taxon>
        <taxon>Actinomycetota</taxon>
        <taxon>Acidimicrobiia</taxon>
        <taxon>Acidimicrobiales</taxon>
        <taxon>Microthrixaceae</taxon>
        <taxon>Candidatus Neomicrothrix</taxon>
    </lineage>
</organism>
<dbReference type="NCBIfam" id="TIGR00778">
    <property type="entry name" value="ahpD_dom"/>
    <property type="match status" value="1"/>
</dbReference>
<dbReference type="SUPFAM" id="SSF69118">
    <property type="entry name" value="AhpD-like"/>
    <property type="match status" value="1"/>
</dbReference>
<dbReference type="EMBL" id="JADJZA010000008">
    <property type="protein sequence ID" value="MBK9298247.1"/>
    <property type="molecule type" value="Genomic_DNA"/>
</dbReference>
<gene>
    <name evidence="2" type="ORF">IPN02_15695</name>
</gene>
<evidence type="ECO:0000313" key="2">
    <source>
        <dbReference type="EMBL" id="MBK9298247.1"/>
    </source>
</evidence>
<evidence type="ECO:0000313" key="3">
    <source>
        <dbReference type="Proteomes" id="UP000727993"/>
    </source>
</evidence>
<dbReference type="Pfam" id="PF02627">
    <property type="entry name" value="CMD"/>
    <property type="match status" value="1"/>
</dbReference>
<dbReference type="Gene3D" id="1.20.1290.10">
    <property type="entry name" value="AhpD-like"/>
    <property type="match status" value="1"/>
</dbReference>
<sequence>MGHYKDIAADLREPSKSLRAAIPEAYSAFGALHQAASGDGVLPAKVKELMALAISVVKQCDGCIANHARAAAKQGATAEEVAETLGVALLMAGGPATVYGPRAWEAFHEFAGIDLPGASA</sequence>
<dbReference type="InterPro" id="IPR004675">
    <property type="entry name" value="AhpD_core"/>
</dbReference>
<dbReference type="AlphaFoldDB" id="A0A936NDC0"/>
<accession>A0A936NDC0</accession>
<dbReference type="GO" id="GO:0051920">
    <property type="term" value="F:peroxiredoxin activity"/>
    <property type="evidence" value="ECO:0007669"/>
    <property type="project" value="InterPro"/>
</dbReference>
<dbReference type="InterPro" id="IPR003779">
    <property type="entry name" value="CMD-like"/>
</dbReference>
<evidence type="ECO:0000259" key="1">
    <source>
        <dbReference type="Pfam" id="PF02627"/>
    </source>
</evidence>
<reference evidence="2 3" key="1">
    <citation type="submission" date="2020-10" db="EMBL/GenBank/DDBJ databases">
        <title>Connecting structure to function with the recovery of over 1000 high-quality activated sludge metagenome-assembled genomes encoding full-length rRNA genes using long-read sequencing.</title>
        <authorList>
            <person name="Singleton C.M."/>
            <person name="Petriglieri F."/>
            <person name="Kristensen J.M."/>
            <person name="Kirkegaard R.H."/>
            <person name="Michaelsen T.Y."/>
            <person name="Andersen M.H."/>
            <person name="Karst S.M."/>
            <person name="Dueholm M.S."/>
            <person name="Nielsen P.H."/>
            <person name="Albertsen M."/>
        </authorList>
    </citation>
    <scope>NUCLEOTIDE SEQUENCE [LARGE SCALE GENOMIC DNA]</scope>
    <source>
        <strain evidence="2">Lyne_18-Q3-R50-59_MAXAC.006</strain>
    </source>
</reference>
<name>A0A936NDC0_9ACTN</name>
<dbReference type="PANTHER" id="PTHR33930:SF2">
    <property type="entry name" value="BLR3452 PROTEIN"/>
    <property type="match status" value="1"/>
</dbReference>
<dbReference type="PANTHER" id="PTHR33930">
    <property type="entry name" value="ALKYL HYDROPEROXIDE REDUCTASE AHPD"/>
    <property type="match status" value="1"/>
</dbReference>
<comment type="caution">
    <text evidence="2">The sequence shown here is derived from an EMBL/GenBank/DDBJ whole genome shotgun (WGS) entry which is preliminary data.</text>
</comment>
<protein>
    <submittedName>
        <fullName evidence="2">Carboxymuconolactone decarboxylase family protein</fullName>
    </submittedName>
</protein>
<dbReference type="InterPro" id="IPR029032">
    <property type="entry name" value="AhpD-like"/>
</dbReference>
<feature type="domain" description="Carboxymuconolactone decarboxylase-like" evidence="1">
    <location>
        <begin position="23"/>
        <end position="104"/>
    </location>
</feature>
<proteinExistence type="predicted"/>